<evidence type="ECO:0000313" key="1">
    <source>
        <dbReference type="EMBL" id="MEZ8197106.1"/>
    </source>
</evidence>
<comment type="caution">
    <text evidence="1">The sequence shown here is derived from an EMBL/GenBank/DDBJ whole genome shotgun (WGS) entry which is preliminary data.</text>
</comment>
<accession>A0ABV4MC43</accession>
<keyword evidence="2" id="KW-1185">Reference proteome</keyword>
<organism evidence="1 2">
    <name type="scientific">Vibrio cortegadensis</name>
    <dbReference type="NCBI Taxonomy" id="1328770"/>
    <lineage>
        <taxon>Bacteria</taxon>
        <taxon>Pseudomonadati</taxon>
        <taxon>Pseudomonadota</taxon>
        <taxon>Gammaproteobacteria</taxon>
        <taxon>Vibrionales</taxon>
        <taxon>Vibrionaceae</taxon>
        <taxon>Vibrio</taxon>
    </lineage>
</organism>
<dbReference type="Proteomes" id="UP001569153">
    <property type="component" value="Unassembled WGS sequence"/>
</dbReference>
<protein>
    <submittedName>
        <fullName evidence="1">Uncharacterized protein</fullName>
    </submittedName>
</protein>
<sequence length="53" mass="6276">MVFLLLFEYHFRFRLTVRPLVMVLLCKGAQRSYTLAKQALTGDGEQTEREWRG</sequence>
<reference evidence="1 2" key="1">
    <citation type="submission" date="2024-06" db="EMBL/GenBank/DDBJ databases">
        <authorList>
            <person name="Steensen K."/>
            <person name="Seneca J."/>
            <person name="Bartlau N."/>
            <person name="Yu A.X."/>
            <person name="Polz M.F."/>
        </authorList>
    </citation>
    <scope>NUCLEOTIDE SEQUENCE [LARGE SCALE GENOMIC DNA]</scope>
    <source>
        <strain evidence="1 2">FF146</strain>
    </source>
</reference>
<gene>
    <name evidence="1" type="ORF">ACED38_19860</name>
</gene>
<dbReference type="EMBL" id="JBGOOT010000101">
    <property type="protein sequence ID" value="MEZ8197106.1"/>
    <property type="molecule type" value="Genomic_DNA"/>
</dbReference>
<dbReference type="RefSeq" id="WP_017054521.1">
    <property type="nucleotide sequence ID" value="NZ_JBGOOT010000101.1"/>
</dbReference>
<proteinExistence type="predicted"/>
<name>A0ABV4MC43_9VIBR</name>
<evidence type="ECO:0000313" key="2">
    <source>
        <dbReference type="Proteomes" id="UP001569153"/>
    </source>
</evidence>